<protein>
    <recommendedName>
        <fullName evidence="18">Cytochrome P450</fullName>
    </recommendedName>
</protein>
<keyword evidence="17" id="KW-1185">Reference proteome</keyword>
<evidence type="ECO:0000256" key="2">
    <source>
        <dbReference type="ARBA" id="ARBA00004174"/>
    </source>
</evidence>
<evidence type="ECO:0000313" key="17">
    <source>
        <dbReference type="Proteomes" id="UP001497644"/>
    </source>
</evidence>
<keyword evidence="10 13" id="KW-0408">Iron</keyword>
<dbReference type="InterPro" id="IPR050476">
    <property type="entry name" value="Insect_CytP450_Detox"/>
</dbReference>
<evidence type="ECO:0000256" key="3">
    <source>
        <dbReference type="ARBA" id="ARBA00004406"/>
    </source>
</evidence>
<evidence type="ECO:0000256" key="4">
    <source>
        <dbReference type="ARBA" id="ARBA00010617"/>
    </source>
</evidence>
<dbReference type="CDD" id="cd11056">
    <property type="entry name" value="CYP6-like"/>
    <property type="match status" value="1"/>
</dbReference>
<dbReference type="GO" id="GO:0016705">
    <property type="term" value="F:oxidoreductase activity, acting on paired donors, with incorporation or reduction of molecular oxygen"/>
    <property type="evidence" value="ECO:0007669"/>
    <property type="project" value="InterPro"/>
</dbReference>
<comment type="cofactor">
    <cofactor evidence="1 13">
        <name>heme</name>
        <dbReference type="ChEBI" id="CHEBI:30413"/>
    </cofactor>
</comment>
<keyword evidence="15" id="KW-0812">Transmembrane</keyword>
<evidence type="ECO:0000256" key="6">
    <source>
        <dbReference type="ARBA" id="ARBA00022723"/>
    </source>
</evidence>
<dbReference type="Proteomes" id="UP001497644">
    <property type="component" value="Chromosome 4"/>
</dbReference>
<evidence type="ECO:0000256" key="9">
    <source>
        <dbReference type="ARBA" id="ARBA00023002"/>
    </source>
</evidence>
<keyword evidence="11 14" id="KW-0503">Monooxygenase</keyword>
<keyword evidence="7" id="KW-0256">Endoplasmic reticulum</keyword>
<dbReference type="InterPro" id="IPR001128">
    <property type="entry name" value="Cyt_P450"/>
</dbReference>
<dbReference type="PRINTS" id="PR00463">
    <property type="entry name" value="EP450I"/>
</dbReference>
<evidence type="ECO:0000256" key="8">
    <source>
        <dbReference type="ARBA" id="ARBA00022848"/>
    </source>
</evidence>
<dbReference type="GO" id="GO:0020037">
    <property type="term" value="F:heme binding"/>
    <property type="evidence" value="ECO:0007669"/>
    <property type="project" value="InterPro"/>
</dbReference>
<evidence type="ECO:0000313" key="16">
    <source>
        <dbReference type="EMBL" id="CAL1682607.1"/>
    </source>
</evidence>
<keyword evidence="5 13" id="KW-0349">Heme</keyword>
<dbReference type="GO" id="GO:0004497">
    <property type="term" value="F:monooxygenase activity"/>
    <property type="evidence" value="ECO:0007669"/>
    <property type="project" value="UniProtKB-KW"/>
</dbReference>
<dbReference type="AlphaFoldDB" id="A0AAV2NQV7"/>
<evidence type="ECO:0000256" key="14">
    <source>
        <dbReference type="RuleBase" id="RU000461"/>
    </source>
</evidence>
<dbReference type="PRINTS" id="PR00385">
    <property type="entry name" value="P450"/>
</dbReference>
<dbReference type="Pfam" id="PF00067">
    <property type="entry name" value="p450"/>
    <property type="match status" value="1"/>
</dbReference>
<name>A0AAV2NQV7_9HYME</name>
<keyword evidence="8" id="KW-0492">Microsome</keyword>
<evidence type="ECO:0000256" key="11">
    <source>
        <dbReference type="ARBA" id="ARBA00023033"/>
    </source>
</evidence>
<keyword evidence="9 14" id="KW-0560">Oxidoreductase</keyword>
<evidence type="ECO:0000256" key="10">
    <source>
        <dbReference type="ARBA" id="ARBA00023004"/>
    </source>
</evidence>
<dbReference type="PANTHER" id="PTHR24292">
    <property type="entry name" value="CYTOCHROME P450"/>
    <property type="match status" value="1"/>
</dbReference>
<dbReference type="InterPro" id="IPR002401">
    <property type="entry name" value="Cyt_P450_E_grp-I"/>
</dbReference>
<keyword evidence="12 15" id="KW-0472">Membrane</keyword>
<dbReference type="GO" id="GO:0005789">
    <property type="term" value="C:endoplasmic reticulum membrane"/>
    <property type="evidence" value="ECO:0007669"/>
    <property type="project" value="UniProtKB-SubCell"/>
</dbReference>
<evidence type="ECO:0000256" key="1">
    <source>
        <dbReference type="ARBA" id="ARBA00001971"/>
    </source>
</evidence>
<comment type="subcellular location">
    <subcellularLocation>
        <location evidence="3">Endoplasmic reticulum membrane</location>
        <topology evidence="3">Peripheral membrane protein</topology>
    </subcellularLocation>
    <subcellularLocation>
        <location evidence="2">Microsome membrane</location>
        <topology evidence="2">Peripheral membrane protein</topology>
    </subcellularLocation>
</comment>
<dbReference type="EMBL" id="OZ034827">
    <property type="protein sequence ID" value="CAL1682607.1"/>
    <property type="molecule type" value="Genomic_DNA"/>
</dbReference>
<dbReference type="PROSITE" id="PS00086">
    <property type="entry name" value="CYTOCHROME_P450"/>
    <property type="match status" value="1"/>
</dbReference>
<organism evidence="16 17">
    <name type="scientific">Lasius platythorax</name>
    <dbReference type="NCBI Taxonomy" id="488582"/>
    <lineage>
        <taxon>Eukaryota</taxon>
        <taxon>Metazoa</taxon>
        <taxon>Ecdysozoa</taxon>
        <taxon>Arthropoda</taxon>
        <taxon>Hexapoda</taxon>
        <taxon>Insecta</taxon>
        <taxon>Pterygota</taxon>
        <taxon>Neoptera</taxon>
        <taxon>Endopterygota</taxon>
        <taxon>Hymenoptera</taxon>
        <taxon>Apocrita</taxon>
        <taxon>Aculeata</taxon>
        <taxon>Formicoidea</taxon>
        <taxon>Formicidae</taxon>
        <taxon>Formicinae</taxon>
        <taxon>Lasius</taxon>
        <taxon>Lasius</taxon>
    </lineage>
</organism>
<feature type="transmembrane region" description="Helical" evidence="15">
    <location>
        <begin position="6"/>
        <end position="27"/>
    </location>
</feature>
<keyword evidence="6 13" id="KW-0479">Metal-binding</keyword>
<dbReference type="SUPFAM" id="SSF48264">
    <property type="entry name" value="Cytochrome P450"/>
    <property type="match status" value="1"/>
</dbReference>
<evidence type="ECO:0008006" key="18">
    <source>
        <dbReference type="Google" id="ProtNLM"/>
    </source>
</evidence>
<evidence type="ECO:0000256" key="15">
    <source>
        <dbReference type="SAM" id="Phobius"/>
    </source>
</evidence>
<reference evidence="16" key="1">
    <citation type="submission" date="2024-04" db="EMBL/GenBank/DDBJ databases">
        <authorList>
            <consortium name="Molecular Ecology Group"/>
        </authorList>
    </citation>
    <scope>NUCLEOTIDE SEQUENCE</scope>
</reference>
<evidence type="ECO:0000256" key="12">
    <source>
        <dbReference type="ARBA" id="ARBA00023136"/>
    </source>
</evidence>
<keyword evidence="15" id="KW-1133">Transmembrane helix</keyword>
<sequence length="513" mass="59180">MAFITAYWGLDGIIVLTALMITAYLYMTRKFKYWEKRGISEIFPPTPFLGNFTECLLQRKAPGYFLKELYEQAKGLPYVGFYIFDKPFLLIRDRELVKNILVKDFNNFPDRYVKADPDDRLGGNNLLFLQNPVWKVVRMKLTPFFSSGKLRKMFELMLQCGNNLDAYLKSLKSEGETINVRELSAKFAMDVIGSTAYGLDVNSFKDPDAEFCKYGKMIFQHDTIRGLEVLAMFFLPSIVRWTRIKIFGREPTIFMRKVFWETLTHRMESGIKRNDLIDILLELKKSHGDQDYYGFKFDGDDLISQAGSFFSAGFETSSTTTAFTLYELALQSDIQNTLRKEIVEALDKSGGKITYDMIMSLPYLDMVITETMRMYPSLPFLNRMPNETYKVPNSDLLIEKGTPVYIPMLGLHYDPEYFPNPDKFDPERFNEENKRNRPSCVYIPFGEGPRMCIGIRLGLLQMKLALIIILSKCEVTPCEKTLIPMIIDPRGTMTVPLNGVIHLNFRKINSSAL</sequence>
<dbReference type="GO" id="GO:0005506">
    <property type="term" value="F:iron ion binding"/>
    <property type="evidence" value="ECO:0007669"/>
    <property type="project" value="InterPro"/>
</dbReference>
<dbReference type="FunFam" id="1.10.630.10:FF:000042">
    <property type="entry name" value="Cytochrome P450"/>
    <property type="match status" value="1"/>
</dbReference>
<proteinExistence type="inferred from homology"/>
<dbReference type="PANTHER" id="PTHR24292:SF45">
    <property type="entry name" value="CYTOCHROME P450 6G1-RELATED"/>
    <property type="match status" value="1"/>
</dbReference>
<evidence type="ECO:0000256" key="5">
    <source>
        <dbReference type="ARBA" id="ARBA00022617"/>
    </source>
</evidence>
<dbReference type="Gene3D" id="1.10.630.10">
    <property type="entry name" value="Cytochrome P450"/>
    <property type="match status" value="1"/>
</dbReference>
<dbReference type="InterPro" id="IPR036396">
    <property type="entry name" value="Cyt_P450_sf"/>
</dbReference>
<gene>
    <name evidence="16" type="ORF">LPLAT_LOCUS8504</name>
</gene>
<accession>A0AAV2NQV7</accession>
<feature type="binding site" description="axial binding residue" evidence="13">
    <location>
        <position position="452"/>
    </location>
    <ligand>
        <name>heme</name>
        <dbReference type="ChEBI" id="CHEBI:30413"/>
    </ligand>
    <ligandPart>
        <name>Fe</name>
        <dbReference type="ChEBI" id="CHEBI:18248"/>
    </ligandPart>
</feature>
<comment type="similarity">
    <text evidence="4 14">Belongs to the cytochrome P450 family.</text>
</comment>
<evidence type="ECO:0000256" key="13">
    <source>
        <dbReference type="PIRSR" id="PIRSR602401-1"/>
    </source>
</evidence>
<dbReference type="InterPro" id="IPR017972">
    <property type="entry name" value="Cyt_P450_CS"/>
</dbReference>
<evidence type="ECO:0000256" key="7">
    <source>
        <dbReference type="ARBA" id="ARBA00022824"/>
    </source>
</evidence>